<proteinExistence type="predicted"/>
<gene>
    <name evidence="3" type="ORF">Ptr86124_011656</name>
    <name evidence="2" type="ORF">PtrM4_075150</name>
</gene>
<dbReference type="Proteomes" id="UP000249757">
    <property type="component" value="Unassembled WGS sequence"/>
</dbReference>
<protein>
    <submittedName>
        <fullName evidence="3">Phosphotransferase enzyme protein</fullName>
    </submittedName>
</protein>
<comment type="caution">
    <text evidence="3">The sequence shown here is derived from an EMBL/GenBank/DDBJ whole genome shotgun (WGS) entry which is preliminary data.</text>
</comment>
<reference evidence="3" key="3">
    <citation type="journal article" date="2022" name="bioRxiv">
        <title>A global pangenome for the wheat fungal pathogen Pyrenophora tritici-repentis and prediction of effector protein structural homology.</title>
        <authorList>
            <person name="Moolhuijzen P."/>
            <person name="See P.T."/>
            <person name="Shi G."/>
            <person name="Powell H.R."/>
            <person name="Cockram J."/>
            <person name="Jorgensen L.N."/>
            <person name="Benslimane H."/>
            <person name="Strelkov S.E."/>
            <person name="Turner J."/>
            <person name="Liu Z."/>
            <person name="Moffat C.S."/>
        </authorList>
    </citation>
    <scope>NUCLEOTIDE SEQUENCE</scope>
    <source>
        <strain evidence="3">86-124</strain>
    </source>
</reference>
<reference evidence="4" key="4">
    <citation type="journal article" date="2022" name="Microb. Genom.">
        <title>A global pangenome for the wheat fungal pathogen Pyrenophora tritici-repentis and prediction of effector protein structural homology.</title>
        <authorList>
            <person name="Moolhuijzen P.M."/>
            <person name="See P.T."/>
            <person name="Shi G."/>
            <person name="Powell H.R."/>
            <person name="Cockram J."/>
            <person name="Jorgensen L.N."/>
            <person name="Benslimane H."/>
            <person name="Strelkov S.E."/>
            <person name="Turner J."/>
            <person name="Liu Z."/>
            <person name="Moffat C.S."/>
        </authorList>
    </citation>
    <scope>NUCLEOTIDE SEQUENCE [LARGE SCALE GENOMIC DNA]</scope>
</reference>
<dbReference type="PANTHER" id="PTHR21310">
    <property type="entry name" value="AMINOGLYCOSIDE PHOSPHOTRANSFERASE-RELATED-RELATED"/>
    <property type="match status" value="1"/>
</dbReference>
<dbReference type="Proteomes" id="UP000245464">
    <property type="component" value="Chromosome 3"/>
</dbReference>
<sequence length="275" mass="30825">MYASLAPMTQSLELLLPGGLWAYEMEKLAGTSLTRLLPRKCTLSKQAWLKLQRLVVSFANFIAHTWVSSSMVQTPSHDRTTRADSPMDENLDTLSRCSGKVGSSIVHRLEKLAAGLPDAWLRERADKALCAVQRMTNYPVVLNHGDLIPSNILVEEQTWEITGIVDWAEAEYLPFGTCLYGLEHLLGYVVPASQNTELTWVYFDDAEQLRGLFWTRLVAAVPDLKAQLQDVRMMRDLGVLLWHGIAWDDGAINRVVNEVDDVEELAKLRAFLGAA</sequence>
<evidence type="ECO:0000313" key="4">
    <source>
        <dbReference type="Proteomes" id="UP000249757"/>
    </source>
</evidence>
<dbReference type="EMBL" id="NRDI02000020">
    <property type="protein sequence ID" value="KAI1509576.1"/>
    <property type="molecule type" value="Genomic_DNA"/>
</dbReference>
<dbReference type="AlphaFoldDB" id="A0A2W1HJC9"/>
<keyword evidence="4" id="KW-1185">Reference proteome</keyword>
<dbReference type="InterPro" id="IPR051678">
    <property type="entry name" value="AGP_Transferase"/>
</dbReference>
<dbReference type="PANTHER" id="PTHR21310:SF59">
    <property type="entry name" value="AMINOGLYCOSIDE PHOSPHOTRANSFERASE DOMAIN-CONTAINING PROTEIN"/>
    <property type="match status" value="1"/>
</dbReference>
<name>A0A2W1HJC9_9PLEO</name>
<accession>A0A2W1HJC9</accession>
<dbReference type="InterPro" id="IPR011009">
    <property type="entry name" value="Kinase-like_dom_sf"/>
</dbReference>
<dbReference type="InterPro" id="IPR002575">
    <property type="entry name" value="Aminoglycoside_PTrfase"/>
</dbReference>
<dbReference type="EMBL" id="NQIK02000003">
    <property type="protein sequence ID" value="KAF7572610.1"/>
    <property type="molecule type" value="Genomic_DNA"/>
</dbReference>
<evidence type="ECO:0000259" key="1">
    <source>
        <dbReference type="Pfam" id="PF01636"/>
    </source>
</evidence>
<dbReference type="Pfam" id="PF01636">
    <property type="entry name" value="APH"/>
    <property type="match status" value="1"/>
</dbReference>
<reference evidence="3" key="2">
    <citation type="submission" date="2021-05" db="EMBL/GenBank/DDBJ databases">
        <authorList>
            <person name="Moolhuijzen P.M."/>
            <person name="Moffat C.S."/>
        </authorList>
    </citation>
    <scope>NUCLEOTIDE SEQUENCE</scope>
    <source>
        <strain evidence="3">86-124</strain>
    </source>
</reference>
<dbReference type="SUPFAM" id="SSF56112">
    <property type="entry name" value="Protein kinase-like (PK-like)"/>
    <property type="match status" value="1"/>
</dbReference>
<evidence type="ECO:0000313" key="2">
    <source>
        <dbReference type="EMBL" id="KAF7572610.1"/>
    </source>
</evidence>
<evidence type="ECO:0000313" key="3">
    <source>
        <dbReference type="EMBL" id="KAI1509576.1"/>
    </source>
</evidence>
<reference evidence="2" key="1">
    <citation type="journal article" date="2018" name="BMC Genomics">
        <title>Comparative genomics of the wheat fungal pathogen Pyrenophora tritici-repentis reveals chromosomal variations and genome plasticity.</title>
        <authorList>
            <person name="Moolhuijzen P."/>
            <person name="See P.T."/>
            <person name="Hane J.K."/>
            <person name="Shi G."/>
            <person name="Liu Z."/>
            <person name="Oliver R.P."/>
            <person name="Moffat C.S."/>
        </authorList>
    </citation>
    <scope>NUCLEOTIDE SEQUENCE [LARGE SCALE GENOMIC DNA]</scope>
    <source>
        <strain evidence="2">M4</strain>
    </source>
</reference>
<organism evidence="3 4">
    <name type="scientific">Pyrenophora tritici-repentis</name>
    <dbReference type="NCBI Taxonomy" id="45151"/>
    <lineage>
        <taxon>Eukaryota</taxon>
        <taxon>Fungi</taxon>
        <taxon>Dikarya</taxon>
        <taxon>Ascomycota</taxon>
        <taxon>Pezizomycotina</taxon>
        <taxon>Dothideomycetes</taxon>
        <taxon>Pleosporomycetidae</taxon>
        <taxon>Pleosporales</taxon>
        <taxon>Pleosporineae</taxon>
        <taxon>Pleosporaceae</taxon>
        <taxon>Pyrenophora</taxon>
    </lineage>
</organism>
<feature type="domain" description="Aminoglycoside phosphotransferase" evidence="1">
    <location>
        <begin position="110"/>
        <end position="172"/>
    </location>
</feature>
<dbReference type="Gene3D" id="3.90.1200.10">
    <property type="match status" value="1"/>
</dbReference>